<dbReference type="AlphaFoldDB" id="A0AAC8TC37"/>
<dbReference type="Proteomes" id="UP000035579">
    <property type="component" value="Chromosome"/>
</dbReference>
<accession>A0AAC8TC37</accession>
<dbReference type="EMBL" id="CP011509">
    <property type="protein sequence ID" value="AKJ00572.1"/>
    <property type="molecule type" value="Genomic_DNA"/>
</dbReference>
<sequence>MTAVTSHRGQGWPAAPASPRKPEGVPGAEGSERLARSMLYG</sequence>
<protein>
    <submittedName>
        <fullName evidence="2">Uncharacterized protein</fullName>
    </submittedName>
</protein>
<proteinExistence type="predicted"/>
<dbReference type="KEGG" id="age:AA314_02198"/>
<reference evidence="2 3" key="1">
    <citation type="submission" date="2015-05" db="EMBL/GenBank/DDBJ databases">
        <title>Genome assembly of Archangium gephyra DSM 2261.</title>
        <authorList>
            <person name="Sharma G."/>
            <person name="Subramanian S."/>
        </authorList>
    </citation>
    <scope>NUCLEOTIDE SEQUENCE [LARGE SCALE GENOMIC DNA]</scope>
    <source>
        <strain evidence="2 3">DSM 2261</strain>
    </source>
</reference>
<organism evidence="2 3">
    <name type="scientific">Archangium gephyra</name>
    <dbReference type="NCBI Taxonomy" id="48"/>
    <lineage>
        <taxon>Bacteria</taxon>
        <taxon>Pseudomonadati</taxon>
        <taxon>Myxococcota</taxon>
        <taxon>Myxococcia</taxon>
        <taxon>Myxococcales</taxon>
        <taxon>Cystobacterineae</taxon>
        <taxon>Archangiaceae</taxon>
        <taxon>Archangium</taxon>
    </lineage>
</organism>
<name>A0AAC8TC37_9BACT</name>
<evidence type="ECO:0000313" key="2">
    <source>
        <dbReference type="EMBL" id="AKJ00572.1"/>
    </source>
</evidence>
<evidence type="ECO:0000313" key="3">
    <source>
        <dbReference type="Proteomes" id="UP000035579"/>
    </source>
</evidence>
<gene>
    <name evidence="2" type="ORF">AA314_02198</name>
</gene>
<feature type="region of interest" description="Disordered" evidence="1">
    <location>
        <begin position="1"/>
        <end position="41"/>
    </location>
</feature>
<evidence type="ECO:0000256" key="1">
    <source>
        <dbReference type="SAM" id="MobiDB-lite"/>
    </source>
</evidence>